<keyword evidence="1" id="KW-0812">Transmembrane</keyword>
<dbReference type="STRING" id="1798183.GA0061080_100470"/>
<evidence type="ECO:0000256" key="1">
    <source>
        <dbReference type="SAM" id="Phobius"/>
    </source>
</evidence>
<dbReference type="Proteomes" id="UP000199698">
    <property type="component" value="Unassembled WGS sequence"/>
</dbReference>
<dbReference type="EMBL" id="FMBA01000004">
    <property type="protein sequence ID" value="SCB81013.1"/>
    <property type="molecule type" value="Genomic_DNA"/>
</dbReference>
<keyword evidence="1" id="KW-0472">Membrane</keyword>
<keyword evidence="1" id="KW-1133">Transmembrane helix</keyword>
<reference evidence="3" key="1">
    <citation type="submission" date="2016-08" db="EMBL/GenBank/DDBJ databases">
        <authorList>
            <person name="Varghese N."/>
            <person name="Submissions Spin"/>
        </authorList>
    </citation>
    <scope>NUCLEOTIDE SEQUENCE [LARGE SCALE GENOMIC DNA]</scope>
    <source>
        <strain evidence="3">R-53144</strain>
    </source>
</reference>
<name>A0A1C3ZFH3_9GAMM</name>
<keyword evidence="3" id="KW-1185">Reference proteome</keyword>
<accession>A0A1C3ZFH3</accession>
<organism evidence="2 3">
    <name type="scientific">Gilliamella intestini</name>
    <dbReference type="NCBI Taxonomy" id="1798183"/>
    <lineage>
        <taxon>Bacteria</taxon>
        <taxon>Pseudomonadati</taxon>
        <taxon>Pseudomonadota</taxon>
        <taxon>Gammaproteobacteria</taxon>
        <taxon>Orbales</taxon>
        <taxon>Orbaceae</taxon>
        <taxon>Gilliamella</taxon>
    </lineage>
</organism>
<dbReference type="AlphaFoldDB" id="A0A1C3ZFH3"/>
<protein>
    <submittedName>
        <fullName evidence="2">Pilus assembly protein Flp/PilA</fullName>
    </submittedName>
</protein>
<feature type="transmembrane region" description="Helical" evidence="1">
    <location>
        <begin position="27"/>
        <end position="46"/>
    </location>
</feature>
<dbReference type="RefSeq" id="WP_091120090.1">
    <property type="nucleotide sequence ID" value="NZ_FMBA01000004.1"/>
</dbReference>
<dbReference type="InterPro" id="IPR007047">
    <property type="entry name" value="Flp_Fap"/>
</dbReference>
<dbReference type="Pfam" id="PF04964">
    <property type="entry name" value="Flp_Fap"/>
    <property type="match status" value="1"/>
</dbReference>
<sequence>MMYLSAIRAQARTFLGKFIKNEQGVTAIEYAIVAAGVAAVVLVIFGSGGPVEGMLKDVFTKLQTKMATLLS</sequence>
<evidence type="ECO:0000313" key="3">
    <source>
        <dbReference type="Proteomes" id="UP000199698"/>
    </source>
</evidence>
<gene>
    <name evidence="2" type="ORF">GA0061080_100470</name>
</gene>
<evidence type="ECO:0000313" key="2">
    <source>
        <dbReference type="EMBL" id="SCB81013.1"/>
    </source>
</evidence>
<proteinExistence type="predicted"/>